<keyword evidence="8 14" id="KW-0472">Membrane</keyword>
<evidence type="ECO:0000256" key="10">
    <source>
        <dbReference type="ARBA" id="ARBA00023170"/>
    </source>
</evidence>
<keyword evidence="5 14" id="KW-0552">Olfaction</keyword>
<evidence type="ECO:0000256" key="6">
    <source>
        <dbReference type="ARBA" id="ARBA00022989"/>
    </source>
</evidence>
<evidence type="ECO:0000256" key="14">
    <source>
        <dbReference type="RuleBase" id="RU363047"/>
    </source>
</evidence>
<dbReference type="PANTHER" id="PTHR24242">
    <property type="entry name" value="G-PROTEIN COUPLED RECEPTOR"/>
    <property type="match status" value="1"/>
</dbReference>
<evidence type="ECO:0000256" key="13">
    <source>
        <dbReference type="RuleBase" id="RU000688"/>
    </source>
</evidence>
<feature type="transmembrane region" description="Helical" evidence="14">
    <location>
        <begin position="140"/>
        <end position="162"/>
    </location>
</feature>
<dbReference type="GO" id="GO:0004984">
    <property type="term" value="F:olfactory receptor activity"/>
    <property type="evidence" value="ECO:0007669"/>
    <property type="project" value="InterPro"/>
</dbReference>
<protein>
    <recommendedName>
        <fullName evidence="14">Olfactory receptor</fullName>
    </recommendedName>
</protein>
<evidence type="ECO:0000256" key="5">
    <source>
        <dbReference type="ARBA" id="ARBA00022725"/>
    </source>
</evidence>
<evidence type="ECO:0000256" key="4">
    <source>
        <dbReference type="ARBA" id="ARBA00022692"/>
    </source>
</evidence>
<keyword evidence="6 14" id="KW-1133">Transmembrane helix</keyword>
<dbReference type="CDD" id="cd13954">
    <property type="entry name" value="7tmA_OR"/>
    <property type="match status" value="1"/>
</dbReference>
<dbReference type="AlphaFoldDB" id="A0A6P7WGY0"/>
<feature type="domain" description="G-protein coupled receptors family 1 profile" evidence="15">
    <location>
        <begin position="41"/>
        <end position="290"/>
    </location>
</feature>
<accession>A0A6P7WGY0</accession>
<evidence type="ECO:0000256" key="9">
    <source>
        <dbReference type="ARBA" id="ARBA00023157"/>
    </source>
</evidence>
<dbReference type="PROSITE" id="PS50262">
    <property type="entry name" value="G_PROTEIN_RECEP_F1_2"/>
    <property type="match status" value="1"/>
</dbReference>
<evidence type="ECO:0000256" key="8">
    <source>
        <dbReference type="ARBA" id="ARBA00023136"/>
    </source>
</evidence>
<dbReference type="SUPFAM" id="SSF81321">
    <property type="entry name" value="Family A G protein-coupled receptor-like"/>
    <property type="match status" value="1"/>
</dbReference>
<organism evidence="16 17">
    <name type="scientific">Microcaecilia unicolor</name>
    <dbReference type="NCBI Taxonomy" id="1415580"/>
    <lineage>
        <taxon>Eukaryota</taxon>
        <taxon>Metazoa</taxon>
        <taxon>Chordata</taxon>
        <taxon>Craniata</taxon>
        <taxon>Vertebrata</taxon>
        <taxon>Euteleostomi</taxon>
        <taxon>Amphibia</taxon>
        <taxon>Gymnophiona</taxon>
        <taxon>Siphonopidae</taxon>
        <taxon>Microcaecilia</taxon>
    </lineage>
</organism>
<dbReference type="RefSeq" id="XP_030042512.1">
    <property type="nucleotide sequence ID" value="XM_030186652.1"/>
</dbReference>
<feature type="transmembrane region" description="Helical" evidence="14">
    <location>
        <begin position="241"/>
        <end position="261"/>
    </location>
</feature>
<keyword evidence="12 13" id="KW-0807">Transducer</keyword>
<dbReference type="InterPro" id="IPR000276">
    <property type="entry name" value="GPCR_Rhodpsn"/>
</dbReference>
<evidence type="ECO:0000256" key="2">
    <source>
        <dbReference type="ARBA" id="ARBA00022475"/>
    </source>
</evidence>
<dbReference type="PRINTS" id="PR00237">
    <property type="entry name" value="GPCRRHODOPSN"/>
</dbReference>
<dbReference type="PROSITE" id="PS00237">
    <property type="entry name" value="G_PROTEIN_RECEP_F1_1"/>
    <property type="match status" value="1"/>
</dbReference>
<comment type="similarity">
    <text evidence="13">Belongs to the G-protein coupled receptor 1 family.</text>
</comment>
<dbReference type="InterPro" id="IPR050939">
    <property type="entry name" value="Olfactory_GPCR1"/>
</dbReference>
<comment type="subcellular location">
    <subcellularLocation>
        <location evidence="1 14">Cell membrane</location>
        <topology evidence="1 14">Multi-pass membrane protein</topology>
    </subcellularLocation>
</comment>
<keyword evidence="7 13" id="KW-0297">G-protein coupled receptor</keyword>
<keyword evidence="2 14" id="KW-1003">Cell membrane</keyword>
<feature type="transmembrane region" description="Helical" evidence="14">
    <location>
        <begin position="201"/>
        <end position="229"/>
    </location>
</feature>
<dbReference type="PANTHER" id="PTHR24242:SF359">
    <property type="entry name" value="ODORANT RECEPTOR-RELATED"/>
    <property type="match status" value="1"/>
</dbReference>
<evidence type="ECO:0000256" key="3">
    <source>
        <dbReference type="ARBA" id="ARBA00022606"/>
    </source>
</evidence>
<name>A0A6P7WGY0_9AMPH</name>
<dbReference type="PRINTS" id="PR00245">
    <property type="entry name" value="OLFACTORYR"/>
</dbReference>
<dbReference type="InParanoid" id="A0A6P7WGY0"/>
<gene>
    <name evidence="17" type="primary">LOC115457226</name>
</gene>
<evidence type="ECO:0000313" key="16">
    <source>
        <dbReference type="Proteomes" id="UP000515156"/>
    </source>
</evidence>
<dbReference type="InterPro" id="IPR017452">
    <property type="entry name" value="GPCR_Rhodpsn_7TM"/>
</dbReference>
<dbReference type="GO" id="GO:0005886">
    <property type="term" value="C:plasma membrane"/>
    <property type="evidence" value="ECO:0007669"/>
    <property type="project" value="UniProtKB-SubCell"/>
</dbReference>
<dbReference type="Proteomes" id="UP000515156">
    <property type="component" value="Chromosome 14"/>
</dbReference>
<dbReference type="GeneID" id="115457226"/>
<feature type="transmembrane region" description="Helical" evidence="14">
    <location>
        <begin position="60"/>
        <end position="78"/>
    </location>
</feature>
<keyword evidence="11" id="KW-0325">Glycoprotein</keyword>
<dbReference type="Pfam" id="PF13853">
    <property type="entry name" value="7tm_4"/>
    <property type="match status" value="1"/>
</dbReference>
<dbReference type="OrthoDB" id="9444602at2759"/>
<feature type="transmembrane region" description="Helical" evidence="14">
    <location>
        <begin position="25"/>
        <end position="48"/>
    </location>
</feature>
<keyword evidence="16" id="KW-1185">Reference proteome</keyword>
<evidence type="ECO:0000256" key="7">
    <source>
        <dbReference type="ARBA" id="ARBA00023040"/>
    </source>
</evidence>
<keyword evidence="10 13" id="KW-0675">Receptor</keyword>
<dbReference type="InterPro" id="IPR000725">
    <property type="entry name" value="Olfact_rcpt"/>
</dbReference>
<evidence type="ECO:0000256" key="12">
    <source>
        <dbReference type="ARBA" id="ARBA00023224"/>
    </source>
</evidence>
<sequence>MGRTNSTAVTEFVLVGFPAVPQLQIFLFTLFLAVYIFTITANVAIISVVKLEPHLHRPMYFFISNFSFLEMWYTTAFIPKMMADLMTGHKTISVQSCIAQFYFLFLLAATENFLLALMSYDRYVAICNPLRYTSILTYRVCAELAISCWVGGILAPLMPAVWMSSLYFCGPNEIDHFYCDFAPLLTLSCTDASLSERSFYILAWCVIWSCFLFTMVSYVYIISTVLGITSNTGRMKAFSTCGSHLVVVSIYYGAVIFMYIRPTARARFHTDKVVSVFYSFVTPVLNPIIYSLRNKEVKKALRRTVGRRKD</sequence>
<evidence type="ECO:0000256" key="1">
    <source>
        <dbReference type="ARBA" id="ARBA00004651"/>
    </source>
</evidence>
<keyword evidence="3 14" id="KW-0716">Sensory transduction</keyword>
<feature type="transmembrane region" description="Helical" evidence="14">
    <location>
        <begin position="273"/>
        <end position="292"/>
    </location>
</feature>
<dbReference type="FunCoup" id="A0A6P7WGY0">
    <property type="interactions" value="370"/>
</dbReference>
<dbReference type="FunFam" id="1.20.1070.10:FF:000001">
    <property type="entry name" value="Olfactory receptor"/>
    <property type="match status" value="1"/>
</dbReference>
<evidence type="ECO:0000256" key="11">
    <source>
        <dbReference type="ARBA" id="ARBA00023180"/>
    </source>
</evidence>
<dbReference type="GO" id="GO:0004930">
    <property type="term" value="F:G protein-coupled receptor activity"/>
    <property type="evidence" value="ECO:0007669"/>
    <property type="project" value="UniProtKB-KW"/>
</dbReference>
<proteinExistence type="inferred from homology"/>
<feature type="transmembrane region" description="Helical" evidence="14">
    <location>
        <begin position="98"/>
        <end position="120"/>
    </location>
</feature>
<dbReference type="KEGG" id="muo:115457226"/>
<dbReference type="Gene3D" id="1.20.1070.10">
    <property type="entry name" value="Rhodopsin 7-helix transmembrane proteins"/>
    <property type="match status" value="1"/>
</dbReference>
<evidence type="ECO:0000313" key="17">
    <source>
        <dbReference type="RefSeq" id="XP_030042512.1"/>
    </source>
</evidence>
<keyword evidence="9" id="KW-1015">Disulfide bond</keyword>
<reference evidence="17" key="1">
    <citation type="submission" date="2025-08" db="UniProtKB">
        <authorList>
            <consortium name="RefSeq"/>
        </authorList>
    </citation>
    <scope>IDENTIFICATION</scope>
</reference>
<evidence type="ECO:0000259" key="15">
    <source>
        <dbReference type="PROSITE" id="PS50262"/>
    </source>
</evidence>
<keyword evidence="4 13" id="KW-0812">Transmembrane</keyword>